<proteinExistence type="predicted"/>
<dbReference type="SUPFAM" id="SSF53597">
    <property type="entry name" value="Dihydrofolate reductase-like"/>
    <property type="match status" value="1"/>
</dbReference>
<dbReference type="PANTHER" id="PTHR38011:SF7">
    <property type="entry name" value="2,5-DIAMINO-6-RIBOSYLAMINO-4(3H)-PYRIMIDINONE 5'-PHOSPHATE REDUCTASE"/>
    <property type="match status" value="1"/>
</dbReference>
<organism evidence="5 6">
    <name type="scientific">Yaniella flava</name>
    <dbReference type="NCBI Taxonomy" id="287930"/>
    <lineage>
        <taxon>Bacteria</taxon>
        <taxon>Bacillati</taxon>
        <taxon>Actinomycetota</taxon>
        <taxon>Actinomycetes</taxon>
        <taxon>Micrococcales</taxon>
        <taxon>Micrococcaceae</taxon>
        <taxon>Yaniella</taxon>
    </lineage>
</organism>
<dbReference type="Proteomes" id="UP001501461">
    <property type="component" value="Unassembled WGS sequence"/>
</dbReference>
<keyword evidence="3" id="KW-0560">Oxidoreductase</keyword>
<dbReference type="PANTHER" id="PTHR38011">
    <property type="entry name" value="DIHYDROFOLATE REDUCTASE FAMILY PROTEIN (AFU_ORTHOLOGUE AFUA_8G06820)"/>
    <property type="match status" value="1"/>
</dbReference>
<dbReference type="Pfam" id="PF01872">
    <property type="entry name" value="RibD_C"/>
    <property type="match status" value="1"/>
</dbReference>
<dbReference type="InterPro" id="IPR050765">
    <property type="entry name" value="Riboflavin_Biosynth_HTPR"/>
</dbReference>
<comment type="caution">
    <text evidence="5">The sequence shown here is derived from an EMBL/GenBank/DDBJ whole genome shotgun (WGS) entry which is preliminary data.</text>
</comment>
<dbReference type="RefSeq" id="WP_343955901.1">
    <property type="nucleotide sequence ID" value="NZ_BAAAMN010000007.1"/>
</dbReference>
<evidence type="ECO:0000256" key="2">
    <source>
        <dbReference type="ARBA" id="ARBA00022857"/>
    </source>
</evidence>
<evidence type="ECO:0000256" key="1">
    <source>
        <dbReference type="ARBA" id="ARBA00005104"/>
    </source>
</evidence>
<reference evidence="6" key="1">
    <citation type="journal article" date="2019" name="Int. J. Syst. Evol. Microbiol.">
        <title>The Global Catalogue of Microorganisms (GCM) 10K type strain sequencing project: providing services to taxonomists for standard genome sequencing and annotation.</title>
        <authorList>
            <consortium name="The Broad Institute Genomics Platform"/>
            <consortium name="The Broad Institute Genome Sequencing Center for Infectious Disease"/>
            <person name="Wu L."/>
            <person name="Ma J."/>
        </authorList>
    </citation>
    <scope>NUCLEOTIDE SEQUENCE [LARGE SCALE GENOMIC DNA]</scope>
    <source>
        <strain evidence="6">JCM 13595</strain>
    </source>
</reference>
<feature type="domain" description="Bacterial bifunctional deaminase-reductase C-terminal" evidence="4">
    <location>
        <begin position="30"/>
        <end position="221"/>
    </location>
</feature>
<dbReference type="InterPro" id="IPR002734">
    <property type="entry name" value="RibDG_C"/>
</dbReference>
<gene>
    <name evidence="5" type="ORF">GCM10009720_03710</name>
</gene>
<comment type="pathway">
    <text evidence="1">Cofactor biosynthesis; riboflavin biosynthesis.</text>
</comment>
<dbReference type="InterPro" id="IPR024072">
    <property type="entry name" value="DHFR-like_dom_sf"/>
</dbReference>
<keyword evidence="2" id="KW-0521">NADP</keyword>
<dbReference type="EMBL" id="BAAAMN010000007">
    <property type="protein sequence ID" value="GAA2027242.1"/>
    <property type="molecule type" value="Genomic_DNA"/>
</dbReference>
<evidence type="ECO:0000259" key="4">
    <source>
        <dbReference type="Pfam" id="PF01872"/>
    </source>
</evidence>
<evidence type="ECO:0000313" key="6">
    <source>
        <dbReference type="Proteomes" id="UP001501461"/>
    </source>
</evidence>
<keyword evidence="6" id="KW-1185">Reference proteome</keyword>
<evidence type="ECO:0000256" key="3">
    <source>
        <dbReference type="ARBA" id="ARBA00023002"/>
    </source>
</evidence>
<accession>A0ABP5FI75</accession>
<sequence>MRIYEFGHELEDSMAPYLAVDRSAPKHECWVTGHMVAGLDGTAAIDGKVGALSTGSDQTLFRQMRQIADVVLVGAETVRREGYGLVRLSDEAQEQRERDGKPPTPPVAVVSGSLDLNWNLKLFTEAPEHAPTMVITSASADPDRLAEAKRHATVIIVGQDRVEPEHVLREFASRGYGVVLCEGGPTLLGEFVAADRLDELCLSIAPIFGGDNLPVGLTPDGAGISSFELKSVLGEDDTLFLRYESARQKRAHDDE</sequence>
<dbReference type="Gene3D" id="3.40.430.10">
    <property type="entry name" value="Dihydrofolate Reductase, subunit A"/>
    <property type="match status" value="1"/>
</dbReference>
<name>A0ABP5FI75_9MICC</name>
<protein>
    <submittedName>
        <fullName evidence="5">Pyrimidine reductase family protein</fullName>
    </submittedName>
</protein>
<evidence type="ECO:0000313" key="5">
    <source>
        <dbReference type="EMBL" id="GAA2027242.1"/>
    </source>
</evidence>